<dbReference type="Proteomes" id="UP001054821">
    <property type="component" value="Chromosome 2"/>
</dbReference>
<evidence type="ECO:0000313" key="2">
    <source>
        <dbReference type="Proteomes" id="UP001054821"/>
    </source>
</evidence>
<proteinExistence type="predicted"/>
<gene>
    <name evidence="1" type="ORF">L3X38_011757</name>
</gene>
<evidence type="ECO:0000313" key="1">
    <source>
        <dbReference type="EMBL" id="KAI5343881.1"/>
    </source>
</evidence>
<sequence>MDPELKSIISHLAKLKKDMAECEQQPEEAYAIKLQAADFPEPLLKSNYDKPNKNFSNWVKTYFSYNGSSSGAPIGSTNGVSYMEHVAFLQIWLRKFLSYSKSSQVTKEVQPLAEALADGQAVALGPTFWPTSRDAFVILFCPNPCHATLLARLSFFNCGTKFTSQS</sequence>
<keyword evidence="2" id="KW-1185">Reference proteome</keyword>
<organism evidence="1 2">
    <name type="scientific">Prunus dulcis</name>
    <name type="common">Almond</name>
    <name type="synonym">Amygdalus dulcis</name>
    <dbReference type="NCBI Taxonomy" id="3755"/>
    <lineage>
        <taxon>Eukaryota</taxon>
        <taxon>Viridiplantae</taxon>
        <taxon>Streptophyta</taxon>
        <taxon>Embryophyta</taxon>
        <taxon>Tracheophyta</taxon>
        <taxon>Spermatophyta</taxon>
        <taxon>Magnoliopsida</taxon>
        <taxon>eudicotyledons</taxon>
        <taxon>Gunneridae</taxon>
        <taxon>Pentapetalae</taxon>
        <taxon>rosids</taxon>
        <taxon>fabids</taxon>
        <taxon>Rosales</taxon>
        <taxon>Rosaceae</taxon>
        <taxon>Amygdaloideae</taxon>
        <taxon>Amygdaleae</taxon>
        <taxon>Prunus</taxon>
    </lineage>
</organism>
<evidence type="ECO:0008006" key="3">
    <source>
        <dbReference type="Google" id="ProtNLM"/>
    </source>
</evidence>
<protein>
    <recommendedName>
        <fullName evidence="3">Aminotransferase-like plant mobile domain-containing protein</fullName>
    </recommendedName>
</protein>
<dbReference type="EMBL" id="JAJFAZ020000002">
    <property type="protein sequence ID" value="KAI5343881.1"/>
    <property type="molecule type" value="Genomic_DNA"/>
</dbReference>
<dbReference type="AlphaFoldDB" id="A0AAD4ZFQ4"/>
<reference evidence="1 2" key="1">
    <citation type="journal article" date="2022" name="G3 (Bethesda)">
        <title>Whole-genome sequence and methylome profiling of the almond [Prunus dulcis (Mill.) D.A. Webb] cultivar 'Nonpareil'.</title>
        <authorList>
            <person name="D'Amico-Willman K.M."/>
            <person name="Ouma W.Z."/>
            <person name="Meulia T."/>
            <person name="Sideli G.M."/>
            <person name="Gradziel T.M."/>
            <person name="Fresnedo-Ramirez J."/>
        </authorList>
    </citation>
    <scope>NUCLEOTIDE SEQUENCE [LARGE SCALE GENOMIC DNA]</scope>
    <source>
        <strain evidence="1">Clone GOH B32 T37-40</strain>
    </source>
</reference>
<comment type="caution">
    <text evidence="1">The sequence shown here is derived from an EMBL/GenBank/DDBJ whole genome shotgun (WGS) entry which is preliminary data.</text>
</comment>
<accession>A0AAD4ZFQ4</accession>
<name>A0AAD4ZFQ4_PRUDU</name>